<comment type="subcellular location">
    <subcellularLocation>
        <location evidence="1 6">Membrane</location>
        <topology evidence="1 6">Multi-pass membrane protein</topology>
    </subcellularLocation>
</comment>
<dbReference type="GO" id="GO:0008250">
    <property type="term" value="C:oligosaccharyltransferase complex"/>
    <property type="evidence" value="ECO:0007669"/>
    <property type="project" value="UniProtKB-UniRule"/>
</dbReference>
<dbReference type="Pfam" id="PF05251">
    <property type="entry name" value="Ost5"/>
    <property type="match status" value="1"/>
</dbReference>
<gene>
    <name evidence="7" type="ORF">INT48_000872</name>
</gene>
<dbReference type="GO" id="GO:0006487">
    <property type="term" value="P:protein N-linked glycosylation"/>
    <property type="evidence" value="ECO:0007669"/>
    <property type="project" value="UniProtKB-UniRule"/>
</dbReference>
<keyword evidence="4 6" id="KW-1133">Transmembrane helix</keyword>
<keyword evidence="8" id="KW-1185">Reference proteome</keyword>
<dbReference type="InterPro" id="IPR007915">
    <property type="entry name" value="TMEM258/Ost5"/>
</dbReference>
<sequence>MTTYDDWMTATPISAPIPTSVYPLVTLVTVATGLFAAGRFAILDSKTSLVQQIKAALIASVLLGFGSIFASNAAGLYL</sequence>
<evidence type="ECO:0000256" key="4">
    <source>
        <dbReference type="ARBA" id="ARBA00022989"/>
    </source>
</evidence>
<comment type="caution">
    <text evidence="7">The sequence shown here is derived from an EMBL/GenBank/DDBJ whole genome shotgun (WGS) entry which is preliminary data.</text>
</comment>
<dbReference type="OrthoDB" id="18408at2759"/>
<evidence type="ECO:0000256" key="6">
    <source>
        <dbReference type="RuleBase" id="RU367008"/>
    </source>
</evidence>
<evidence type="ECO:0000256" key="5">
    <source>
        <dbReference type="ARBA" id="ARBA00023136"/>
    </source>
</evidence>
<comment type="function">
    <text evidence="6">Subunit of the oligosaccharyl transferase (OST) complex that catalyzes the initial transfer of a defined glycan (Glc(3)Man(9)GlcNAc(2) in eukaryotes) from the lipid carrier dolichol-pyrophosphate to an asparagine residue within an Asn-X-Ser/Thr consensus motif in nascent polypeptide chains, the first step in protein N-glycosylation. N-glycosylation occurs cotranslationally and the complex associates with the Sec61 complex at the channel-forming translocon complex that mediates protein translocation across the endoplasmic reticulum (ER). All subunits are required for a maximal enzyme activity.</text>
</comment>
<organism evidence="7 8">
    <name type="scientific">Thamnidium elegans</name>
    <dbReference type="NCBI Taxonomy" id="101142"/>
    <lineage>
        <taxon>Eukaryota</taxon>
        <taxon>Fungi</taxon>
        <taxon>Fungi incertae sedis</taxon>
        <taxon>Mucoromycota</taxon>
        <taxon>Mucoromycotina</taxon>
        <taxon>Mucoromycetes</taxon>
        <taxon>Mucorales</taxon>
        <taxon>Mucorineae</taxon>
        <taxon>Mucoraceae</taxon>
        <taxon>Thamnidium</taxon>
    </lineage>
</organism>
<comment type="subunit">
    <text evidence="6">Component of the oligosaccharyltransferase (OST) complex.</text>
</comment>
<dbReference type="EMBL" id="JAEPRE010000016">
    <property type="protein sequence ID" value="KAG2236572.1"/>
    <property type="molecule type" value="Genomic_DNA"/>
</dbReference>
<reference evidence="7" key="1">
    <citation type="submission" date="2021-01" db="EMBL/GenBank/DDBJ databases">
        <title>Metabolic potential, ecology and presence of endohyphal bacteria is reflected in genomic diversity of Mucoromycotina.</title>
        <authorList>
            <person name="Muszewska A."/>
            <person name="Okrasinska A."/>
            <person name="Steczkiewicz K."/>
            <person name="Drgas O."/>
            <person name="Orlowska M."/>
            <person name="Perlinska-Lenart U."/>
            <person name="Aleksandrzak-Piekarczyk T."/>
            <person name="Szatraj K."/>
            <person name="Zielenkiewicz U."/>
            <person name="Pilsyk S."/>
            <person name="Malc E."/>
            <person name="Mieczkowski P."/>
            <person name="Kruszewska J.S."/>
            <person name="Biernat P."/>
            <person name="Pawlowska J."/>
        </authorList>
    </citation>
    <scope>NUCLEOTIDE SEQUENCE</scope>
    <source>
        <strain evidence="7">WA0000018081</strain>
    </source>
</reference>
<evidence type="ECO:0000256" key="1">
    <source>
        <dbReference type="ARBA" id="ARBA00004141"/>
    </source>
</evidence>
<comment type="similarity">
    <text evidence="2 6">Belongs to the OST5 family.</text>
</comment>
<keyword evidence="5 6" id="KW-0472">Membrane</keyword>
<evidence type="ECO:0000256" key="2">
    <source>
        <dbReference type="ARBA" id="ARBA00009825"/>
    </source>
</evidence>
<protein>
    <recommendedName>
        <fullName evidence="6">Dolichyl-diphosphooligosaccharide-protein glycosyltransferase subunit OST5</fullName>
    </recommendedName>
</protein>
<evidence type="ECO:0000313" key="7">
    <source>
        <dbReference type="EMBL" id="KAG2236572.1"/>
    </source>
</evidence>
<feature type="transmembrane region" description="Helical" evidence="6">
    <location>
        <begin position="20"/>
        <end position="43"/>
    </location>
</feature>
<dbReference type="AlphaFoldDB" id="A0A8H7VYZ0"/>
<accession>A0A8H7VYZ0</accession>
<dbReference type="Proteomes" id="UP000613177">
    <property type="component" value="Unassembled WGS sequence"/>
</dbReference>
<keyword evidence="3 6" id="KW-0812">Transmembrane</keyword>
<proteinExistence type="inferred from homology"/>
<evidence type="ECO:0000313" key="8">
    <source>
        <dbReference type="Proteomes" id="UP000613177"/>
    </source>
</evidence>
<evidence type="ECO:0000256" key="3">
    <source>
        <dbReference type="ARBA" id="ARBA00022692"/>
    </source>
</evidence>
<feature type="transmembrane region" description="Helical" evidence="6">
    <location>
        <begin position="55"/>
        <end position="77"/>
    </location>
</feature>
<name>A0A8H7VYZ0_9FUNG</name>